<sequence>MTDAPRTRSSRPAVILRGLGTVLGWHALLVAAFVAWVLVLPSEHSGAGCDGLGWGCTPNPRDGAIVVGIVFGIPAVAATLLVAGLAAAALGARARSGLIAGTAATFGTWLAGVAGVLVWVQAHA</sequence>
<feature type="transmembrane region" description="Helical" evidence="1">
    <location>
        <begin position="64"/>
        <end position="90"/>
    </location>
</feature>
<comment type="caution">
    <text evidence="2">The sequence shown here is derived from an EMBL/GenBank/DDBJ whole genome shotgun (WGS) entry which is preliminary data.</text>
</comment>
<feature type="transmembrane region" description="Helical" evidence="1">
    <location>
        <begin position="97"/>
        <end position="120"/>
    </location>
</feature>
<name>A0ABP8DED3_9ACTN</name>
<organism evidence="2 3">
    <name type="scientific">Dactylosporangium darangshiense</name>
    <dbReference type="NCBI Taxonomy" id="579108"/>
    <lineage>
        <taxon>Bacteria</taxon>
        <taxon>Bacillati</taxon>
        <taxon>Actinomycetota</taxon>
        <taxon>Actinomycetes</taxon>
        <taxon>Micromonosporales</taxon>
        <taxon>Micromonosporaceae</taxon>
        <taxon>Dactylosporangium</taxon>
    </lineage>
</organism>
<dbReference type="Proteomes" id="UP001500620">
    <property type="component" value="Unassembled WGS sequence"/>
</dbReference>
<evidence type="ECO:0000313" key="3">
    <source>
        <dbReference type="Proteomes" id="UP001500620"/>
    </source>
</evidence>
<reference evidence="3" key="1">
    <citation type="journal article" date="2019" name="Int. J. Syst. Evol. Microbiol.">
        <title>The Global Catalogue of Microorganisms (GCM) 10K type strain sequencing project: providing services to taxonomists for standard genome sequencing and annotation.</title>
        <authorList>
            <consortium name="The Broad Institute Genomics Platform"/>
            <consortium name="The Broad Institute Genome Sequencing Center for Infectious Disease"/>
            <person name="Wu L."/>
            <person name="Ma J."/>
        </authorList>
    </citation>
    <scope>NUCLEOTIDE SEQUENCE [LARGE SCALE GENOMIC DNA]</scope>
    <source>
        <strain evidence="3">JCM 17441</strain>
    </source>
</reference>
<keyword evidence="1" id="KW-0472">Membrane</keyword>
<evidence type="ECO:0008006" key="4">
    <source>
        <dbReference type="Google" id="ProtNLM"/>
    </source>
</evidence>
<evidence type="ECO:0000256" key="1">
    <source>
        <dbReference type="SAM" id="Phobius"/>
    </source>
</evidence>
<evidence type="ECO:0000313" key="2">
    <source>
        <dbReference type="EMBL" id="GAA4253666.1"/>
    </source>
</evidence>
<keyword evidence="1" id="KW-0812">Transmembrane</keyword>
<protein>
    <recommendedName>
        <fullName evidence="4">Integral membrane protein</fullName>
    </recommendedName>
</protein>
<accession>A0ABP8DED3</accession>
<keyword evidence="3" id="KW-1185">Reference proteome</keyword>
<proteinExistence type="predicted"/>
<gene>
    <name evidence="2" type="ORF">GCM10022255_055370</name>
</gene>
<keyword evidence="1" id="KW-1133">Transmembrane helix</keyword>
<feature type="transmembrane region" description="Helical" evidence="1">
    <location>
        <begin position="14"/>
        <end position="38"/>
    </location>
</feature>
<dbReference type="EMBL" id="BAABAT010000016">
    <property type="protein sequence ID" value="GAA4253666.1"/>
    <property type="molecule type" value="Genomic_DNA"/>
</dbReference>
<dbReference type="RefSeq" id="WP_345130717.1">
    <property type="nucleotide sequence ID" value="NZ_BAABAT010000016.1"/>
</dbReference>